<dbReference type="InterPro" id="IPR029058">
    <property type="entry name" value="AB_hydrolase_fold"/>
</dbReference>
<dbReference type="SUPFAM" id="SSF53474">
    <property type="entry name" value="alpha/beta-Hydrolases"/>
    <property type="match status" value="1"/>
</dbReference>
<keyword evidence="1" id="KW-0812">Transmembrane</keyword>
<evidence type="ECO:0000256" key="1">
    <source>
        <dbReference type="SAM" id="Phobius"/>
    </source>
</evidence>
<protein>
    <recommendedName>
        <fullName evidence="2">Alpha/beta hydrolase fold-5 domain-containing protein</fullName>
    </recommendedName>
</protein>
<feature type="transmembrane region" description="Helical" evidence="1">
    <location>
        <begin position="12"/>
        <end position="36"/>
    </location>
</feature>
<evidence type="ECO:0000259" key="2">
    <source>
        <dbReference type="Pfam" id="PF12695"/>
    </source>
</evidence>
<evidence type="ECO:0000313" key="4">
    <source>
        <dbReference type="Proteomes" id="UP000524237"/>
    </source>
</evidence>
<accession>A0A7W3PNN4</accession>
<dbReference type="EMBL" id="JACGWU010000001">
    <property type="protein sequence ID" value="MBA8828393.1"/>
    <property type="molecule type" value="Genomic_DNA"/>
</dbReference>
<feature type="domain" description="Alpha/beta hydrolase fold-5" evidence="2">
    <location>
        <begin position="137"/>
        <end position="207"/>
    </location>
</feature>
<keyword evidence="1" id="KW-1133">Transmembrane helix</keyword>
<reference evidence="3 4" key="1">
    <citation type="submission" date="2020-07" db="EMBL/GenBank/DDBJ databases">
        <title>Sequencing the genomes of 1000 actinobacteria strains.</title>
        <authorList>
            <person name="Klenk H.-P."/>
        </authorList>
    </citation>
    <scope>NUCLEOTIDE SEQUENCE [LARGE SCALE GENOMIC DNA]</scope>
    <source>
        <strain evidence="3 4">DSM 23737</strain>
    </source>
</reference>
<dbReference type="InterPro" id="IPR029059">
    <property type="entry name" value="AB_hydrolase_5"/>
</dbReference>
<keyword evidence="4" id="KW-1185">Reference proteome</keyword>
<dbReference type="RefSeq" id="WP_220475744.1">
    <property type="nucleotide sequence ID" value="NZ_JACGWU010000001.1"/>
</dbReference>
<comment type="caution">
    <text evidence="3">The sequence shown here is derived from an EMBL/GenBank/DDBJ whole genome shotgun (WGS) entry which is preliminary data.</text>
</comment>
<dbReference type="Gene3D" id="3.40.50.1820">
    <property type="entry name" value="alpha/beta hydrolase"/>
    <property type="match status" value="1"/>
</dbReference>
<dbReference type="GO" id="GO:0016787">
    <property type="term" value="F:hydrolase activity"/>
    <property type="evidence" value="ECO:0007669"/>
    <property type="project" value="InterPro"/>
</dbReference>
<dbReference type="AlphaFoldDB" id="A0A7W3PNN4"/>
<proteinExistence type="predicted"/>
<feature type="transmembrane region" description="Helical" evidence="1">
    <location>
        <begin position="194"/>
        <end position="213"/>
    </location>
</feature>
<feature type="transmembrane region" description="Helical" evidence="1">
    <location>
        <begin position="80"/>
        <end position="97"/>
    </location>
</feature>
<evidence type="ECO:0000313" key="3">
    <source>
        <dbReference type="EMBL" id="MBA8828393.1"/>
    </source>
</evidence>
<organism evidence="3 4">
    <name type="scientific">Alpinimonas psychrophila</name>
    <dbReference type="NCBI Taxonomy" id="748908"/>
    <lineage>
        <taxon>Bacteria</taxon>
        <taxon>Bacillati</taxon>
        <taxon>Actinomycetota</taxon>
        <taxon>Actinomycetes</taxon>
        <taxon>Micrococcales</taxon>
        <taxon>Microbacteriaceae</taxon>
        <taxon>Alpinimonas</taxon>
    </lineage>
</organism>
<keyword evidence="1" id="KW-0472">Membrane</keyword>
<feature type="transmembrane region" description="Helical" evidence="1">
    <location>
        <begin position="42"/>
        <end position="59"/>
    </location>
</feature>
<dbReference type="Pfam" id="PF12695">
    <property type="entry name" value="Abhydrolase_5"/>
    <property type="match status" value="1"/>
</dbReference>
<gene>
    <name evidence="3" type="ORF">FB555_000464</name>
</gene>
<dbReference type="Proteomes" id="UP000524237">
    <property type="component" value="Unassembled WGS sequence"/>
</dbReference>
<sequence length="245" mass="26183">MQMTKSEIGYRWTVRIVAILGVIVAAGAAFATGPMLIHGHPAYLILLAAAFVISVTVGVRSWRLPASRKSASWGRRVVQGMLIGASVLMIAVIAWLVPSTAEAPALAAMTSDRTVTVTENSTEIVLKPTGPESPVGVFFQPGARFDARAYSAILRPLAEAGHLVVITKQPFGIAFLSTGAFAAARAEHHPVTRWVVGGHSLGGLVVTPLVGWWRPRTLKRMPCPIVIQSSGCYFLPPIQQRISVT</sequence>
<name>A0A7W3PNN4_9MICO</name>